<dbReference type="AlphaFoldDB" id="A0A6B2M379"/>
<gene>
    <name evidence="10 14" type="primary">miaA</name>
    <name evidence="14" type="ORF">G0Q06_08750</name>
</gene>
<organism evidence="14 15">
    <name type="scientific">Oceanipulchritudo coccoides</name>
    <dbReference type="NCBI Taxonomy" id="2706888"/>
    <lineage>
        <taxon>Bacteria</taxon>
        <taxon>Pseudomonadati</taxon>
        <taxon>Verrucomicrobiota</taxon>
        <taxon>Opitutia</taxon>
        <taxon>Puniceicoccales</taxon>
        <taxon>Oceanipulchritudinaceae</taxon>
        <taxon>Oceanipulchritudo</taxon>
    </lineage>
</organism>
<dbReference type="Pfam" id="PF01715">
    <property type="entry name" value="IPPT"/>
    <property type="match status" value="1"/>
</dbReference>
<evidence type="ECO:0000256" key="2">
    <source>
        <dbReference type="ARBA" id="ARBA00003213"/>
    </source>
</evidence>
<comment type="function">
    <text evidence="2 10 12">Catalyzes the transfer of a dimethylallyl group onto the adenine at position 37 in tRNAs that read codons beginning with uridine, leading to the formation of N6-(dimethylallyl)adenosine (i(6)A).</text>
</comment>
<dbReference type="Gene3D" id="1.10.287.890">
    <property type="entry name" value="Crystal structure of tRNA isopentenylpyrophosphate transferase (bh2366) domain"/>
    <property type="match status" value="1"/>
</dbReference>
<dbReference type="InterPro" id="IPR018022">
    <property type="entry name" value="IPT"/>
</dbReference>
<dbReference type="PANTHER" id="PTHR11088">
    <property type="entry name" value="TRNA DIMETHYLALLYLTRANSFERASE"/>
    <property type="match status" value="1"/>
</dbReference>
<evidence type="ECO:0000256" key="9">
    <source>
        <dbReference type="ARBA" id="ARBA00049563"/>
    </source>
</evidence>
<sequence length="297" mass="33840">MSHPRLLFIVGPTASGKTEIALREAERNGASILSCDSLCVFKGMDIGTAKPTPGEQKRVPHYGIDLAEPRDPFSVSKYIEYRDQVLAKHREEKRPIIVAGGSGFYLKSFFAPVIDEIEVPEKVNLHVQGIHQSGGLEGMIEALIDLHEGNREFPGLDLQNPRRVEKALVRCLASGKKYGELLSAFKSQPEPLADWDKEVWLIERDREDLQERNRQRVHQMLRAGLIDEVRRLRAEGFEQNPSASGSIGYREVLEYLDNPGSEEDLAENIYIHTNQLMRKQRTWFRRQIPVTRTLKLT</sequence>
<evidence type="ECO:0000256" key="11">
    <source>
        <dbReference type="RuleBase" id="RU003783"/>
    </source>
</evidence>
<evidence type="ECO:0000256" key="13">
    <source>
        <dbReference type="RuleBase" id="RU003785"/>
    </source>
</evidence>
<evidence type="ECO:0000256" key="6">
    <source>
        <dbReference type="ARBA" id="ARBA00022741"/>
    </source>
</evidence>
<reference evidence="14 15" key="1">
    <citation type="submission" date="2020-02" db="EMBL/GenBank/DDBJ databases">
        <title>Albibacoteraceae fam. nov., the first described family within the subdivision 4 Verrucomicrobia.</title>
        <authorList>
            <person name="Xi F."/>
        </authorList>
    </citation>
    <scope>NUCLEOTIDE SEQUENCE [LARGE SCALE GENOMIC DNA]</scope>
    <source>
        <strain evidence="14 15">CK1056</strain>
    </source>
</reference>
<comment type="similarity">
    <text evidence="3 10 13">Belongs to the IPP transferase family.</text>
</comment>
<dbReference type="PANTHER" id="PTHR11088:SF60">
    <property type="entry name" value="TRNA DIMETHYLALLYLTRANSFERASE"/>
    <property type="match status" value="1"/>
</dbReference>
<evidence type="ECO:0000256" key="12">
    <source>
        <dbReference type="RuleBase" id="RU003784"/>
    </source>
</evidence>
<dbReference type="InterPro" id="IPR027417">
    <property type="entry name" value="P-loop_NTPase"/>
</dbReference>
<keyword evidence="6 10" id="KW-0547">Nucleotide-binding</keyword>
<accession>A0A6B2M379</accession>
<keyword evidence="15" id="KW-1185">Reference proteome</keyword>
<protein>
    <recommendedName>
        <fullName evidence="10">tRNA dimethylallyltransferase</fullName>
        <ecNumber evidence="10">2.5.1.75</ecNumber>
    </recommendedName>
    <alternativeName>
        <fullName evidence="10">Dimethylallyl diphosphate:tRNA dimethylallyltransferase</fullName>
        <shortName evidence="10">DMAPP:tRNA dimethylallyltransferase</shortName>
        <shortName evidence="10">DMATase</shortName>
    </alternativeName>
    <alternativeName>
        <fullName evidence="10">Isopentenyl-diphosphate:tRNA isopentenyltransferase</fullName>
        <shortName evidence="10">IPP transferase</shortName>
        <shortName evidence="10">IPPT</shortName>
        <shortName evidence="10">IPTase</shortName>
    </alternativeName>
</protein>
<keyword evidence="4 10" id="KW-0808">Transferase</keyword>
<dbReference type="Gene3D" id="3.40.50.300">
    <property type="entry name" value="P-loop containing nucleotide triphosphate hydrolases"/>
    <property type="match status" value="1"/>
</dbReference>
<dbReference type="InterPro" id="IPR039657">
    <property type="entry name" value="Dimethylallyltransferase"/>
</dbReference>
<dbReference type="HAMAP" id="MF_00185">
    <property type="entry name" value="IPP_trans"/>
    <property type="match status" value="1"/>
</dbReference>
<keyword evidence="7 10" id="KW-0067">ATP-binding</keyword>
<dbReference type="GO" id="GO:0006400">
    <property type="term" value="P:tRNA modification"/>
    <property type="evidence" value="ECO:0007669"/>
    <property type="project" value="TreeGrafter"/>
</dbReference>
<dbReference type="Proteomes" id="UP000478417">
    <property type="component" value="Unassembled WGS sequence"/>
</dbReference>
<evidence type="ECO:0000256" key="10">
    <source>
        <dbReference type="HAMAP-Rule" id="MF_00185"/>
    </source>
</evidence>
<evidence type="ECO:0000256" key="3">
    <source>
        <dbReference type="ARBA" id="ARBA00005842"/>
    </source>
</evidence>
<comment type="cofactor">
    <cofactor evidence="1 10">
        <name>Mg(2+)</name>
        <dbReference type="ChEBI" id="CHEBI:18420"/>
    </cofactor>
</comment>
<evidence type="ECO:0000256" key="8">
    <source>
        <dbReference type="ARBA" id="ARBA00022842"/>
    </source>
</evidence>
<evidence type="ECO:0000313" key="15">
    <source>
        <dbReference type="Proteomes" id="UP000478417"/>
    </source>
</evidence>
<dbReference type="SUPFAM" id="SSF52540">
    <property type="entry name" value="P-loop containing nucleoside triphosphate hydrolases"/>
    <property type="match status" value="2"/>
</dbReference>
<evidence type="ECO:0000256" key="5">
    <source>
        <dbReference type="ARBA" id="ARBA00022694"/>
    </source>
</evidence>
<dbReference type="EC" id="2.5.1.75" evidence="10"/>
<comment type="caution">
    <text evidence="10">Lacks conserved residue(s) required for the propagation of feature annotation.</text>
</comment>
<feature type="binding site" evidence="10">
    <location>
        <begin position="13"/>
        <end position="18"/>
    </location>
    <ligand>
        <name>substrate</name>
    </ligand>
</feature>
<dbReference type="GO" id="GO:0052381">
    <property type="term" value="F:tRNA dimethylallyltransferase activity"/>
    <property type="evidence" value="ECO:0007669"/>
    <property type="project" value="UniProtKB-UniRule"/>
</dbReference>
<dbReference type="GO" id="GO:0005524">
    <property type="term" value="F:ATP binding"/>
    <property type="evidence" value="ECO:0007669"/>
    <property type="project" value="UniProtKB-UniRule"/>
</dbReference>
<dbReference type="RefSeq" id="WP_163964550.1">
    <property type="nucleotide sequence ID" value="NZ_JAAGNX010000002.1"/>
</dbReference>
<evidence type="ECO:0000256" key="1">
    <source>
        <dbReference type="ARBA" id="ARBA00001946"/>
    </source>
</evidence>
<keyword evidence="5 10" id="KW-0819">tRNA processing</keyword>
<dbReference type="EMBL" id="JAAGNX010000002">
    <property type="protein sequence ID" value="NDV62537.1"/>
    <property type="molecule type" value="Genomic_DNA"/>
</dbReference>
<evidence type="ECO:0000256" key="4">
    <source>
        <dbReference type="ARBA" id="ARBA00022679"/>
    </source>
</evidence>
<comment type="subunit">
    <text evidence="10">Monomer.</text>
</comment>
<evidence type="ECO:0000256" key="7">
    <source>
        <dbReference type="ARBA" id="ARBA00022840"/>
    </source>
</evidence>
<proteinExistence type="inferred from homology"/>
<feature type="region of interest" description="Interaction with substrate tRNA" evidence="10">
    <location>
        <begin position="36"/>
        <end position="39"/>
    </location>
</feature>
<feature type="binding site" evidence="10">
    <location>
        <begin position="11"/>
        <end position="18"/>
    </location>
    <ligand>
        <name>ATP</name>
        <dbReference type="ChEBI" id="CHEBI:30616"/>
    </ligand>
</feature>
<name>A0A6B2M379_9BACT</name>
<evidence type="ECO:0000313" key="14">
    <source>
        <dbReference type="EMBL" id="NDV62537.1"/>
    </source>
</evidence>
<comment type="caution">
    <text evidence="14">The sequence shown here is derived from an EMBL/GenBank/DDBJ whole genome shotgun (WGS) entry which is preliminary data.</text>
</comment>
<comment type="catalytic activity">
    <reaction evidence="9 10 11">
        <text>adenosine(37) in tRNA + dimethylallyl diphosphate = N(6)-dimethylallyladenosine(37) in tRNA + diphosphate</text>
        <dbReference type="Rhea" id="RHEA:26482"/>
        <dbReference type="Rhea" id="RHEA-COMP:10162"/>
        <dbReference type="Rhea" id="RHEA-COMP:10375"/>
        <dbReference type="ChEBI" id="CHEBI:33019"/>
        <dbReference type="ChEBI" id="CHEBI:57623"/>
        <dbReference type="ChEBI" id="CHEBI:74411"/>
        <dbReference type="ChEBI" id="CHEBI:74415"/>
        <dbReference type="EC" id="2.5.1.75"/>
    </reaction>
</comment>
<feature type="site" description="Interaction with substrate tRNA" evidence="10">
    <location>
        <position position="102"/>
    </location>
</feature>
<keyword evidence="8 10" id="KW-0460">Magnesium</keyword>
<dbReference type="NCBIfam" id="TIGR00174">
    <property type="entry name" value="miaA"/>
    <property type="match status" value="1"/>
</dbReference>